<dbReference type="Gene3D" id="3.40.630.30">
    <property type="match status" value="1"/>
</dbReference>
<dbReference type="CDD" id="cd04301">
    <property type="entry name" value="NAT_SF"/>
    <property type="match status" value="1"/>
</dbReference>
<evidence type="ECO:0000259" key="3">
    <source>
        <dbReference type="PROSITE" id="PS51186"/>
    </source>
</evidence>
<accession>A0A162D161</accession>
<gene>
    <name evidence="4" type="ORF">AZF04_10820</name>
</gene>
<dbReference type="AlphaFoldDB" id="A0A162D161"/>
<keyword evidence="1 4" id="KW-0808">Transferase</keyword>
<dbReference type="PROSITE" id="PS51186">
    <property type="entry name" value="GNAT"/>
    <property type="match status" value="1"/>
</dbReference>
<dbReference type="Pfam" id="PF00583">
    <property type="entry name" value="Acetyltransf_1"/>
    <property type="match status" value="1"/>
</dbReference>
<dbReference type="PANTHER" id="PTHR10545">
    <property type="entry name" value="DIAMINE N-ACETYLTRANSFERASE"/>
    <property type="match status" value="1"/>
</dbReference>
<evidence type="ECO:0000256" key="2">
    <source>
        <dbReference type="ARBA" id="ARBA00023315"/>
    </source>
</evidence>
<dbReference type="EMBL" id="LTAO01000036">
    <property type="protein sequence ID" value="KYG27675.1"/>
    <property type="molecule type" value="Genomic_DNA"/>
</dbReference>
<protein>
    <submittedName>
        <fullName evidence="4">GCN5 family acetyltransferase</fullName>
    </submittedName>
</protein>
<evidence type="ECO:0000256" key="1">
    <source>
        <dbReference type="ARBA" id="ARBA00022679"/>
    </source>
</evidence>
<reference evidence="4" key="1">
    <citation type="submission" date="2016-02" db="EMBL/GenBank/DDBJ databases">
        <title>Genome sequence of Bacillus trypoxylicola KCTC 13244(T).</title>
        <authorList>
            <person name="Jeong H."/>
            <person name="Park S.-H."/>
            <person name="Choi S.-K."/>
        </authorList>
    </citation>
    <scope>NUCLEOTIDE SEQUENCE [LARGE SCALE GENOMIC DNA]</scope>
    <source>
        <strain evidence="4">KCTC 13244</strain>
    </source>
</reference>
<dbReference type="Proteomes" id="UP000075806">
    <property type="component" value="Unassembled WGS sequence"/>
</dbReference>
<dbReference type="RefSeq" id="WP_061949805.1">
    <property type="nucleotide sequence ID" value="NZ_LTAO01000036.1"/>
</dbReference>
<proteinExistence type="predicted"/>
<dbReference type="InterPro" id="IPR016181">
    <property type="entry name" value="Acyl_CoA_acyltransferase"/>
</dbReference>
<keyword evidence="5" id="KW-1185">Reference proteome</keyword>
<comment type="caution">
    <text evidence="4">The sequence shown here is derived from an EMBL/GenBank/DDBJ whole genome shotgun (WGS) entry which is preliminary data.</text>
</comment>
<evidence type="ECO:0000313" key="5">
    <source>
        <dbReference type="Proteomes" id="UP000075806"/>
    </source>
</evidence>
<dbReference type="GO" id="GO:0008080">
    <property type="term" value="F:N-acetyltransferase activity"/>
    <property type="evidence" value="ECO:0007669"/>
    <property type="project" value="TreeGrafter"/>
</dbReference>
<dbReference type="InterPro" id="IPR051016">
    <property type="entry name" value="Diverse_Substrate_AcTransf"/>
</dbReference>
<keyword evidence="2" id="KW-0012">Acyltransferase</keyword>
<dbReference type="InterPro" id="IPR000182">
    <property type="entry name" value="GNAT_dom"/>
</dbReference>
<dbReference type="PANTHER" id="PTHR10545:SF42">
    <property type="entry name" value="ACETYLTRANSFERASE"/>
    <property type="match status" value="1"/>
</dbReference>
<organism evidence="4 5">
    <name type="scientific">Alkalihalobacillus trypoxylicola</name>
    <dbReference type="NCBI Taxonomy" id="519424"/>
    <lineage>
        <taxon>Bacteria</taxon>
        <taxon>Bacillati</taxon>
        <taxon>Bacillota</taxon>
        <taxon>Bacilli</taxon>
        <taxon>Bacillales</taxon>
        <taxon>Bacillaceae</taxon>
        <taxon>Alkalihalobacillus</taxon>
    </lineage>
</organism>
<dbReference type="SUPFAM" id="SSF55729">
    <property type="entry name" value="Acyl-CoA N-acyltransferases (Nat)"/>
    <property type="match status" value="1"/>
</dbReference>
<sequence>MNTIIRPVESSDLKPFLPLLYSYIVQFYKQPPPNFSDLEAFVKSFFQSEKGIQFIALQNHHIVGFATLYFTYSTLKVAPVTIMNDLFVIEDKRGMGIARQLFQACQQYTCTHQFAYMSWITAKENKEAQRFYQKLGAQEGNWIGYMI</sequence>
<dbReference type="OrthoDB" id="9792929at2"/>
<evidence type="ECO:0000313" key="4">
    <source>
        <dbReference type="EMBL" id="KYG27675.1"/>
    </source>
</evidence>
<feature type="domain" description="N-acetyltransferase" evidence="3">
    <location>
        <begin position="3"/>
        <end position="147"/>
    </location>
</feature>
<name>A0A162D161_9BACI</name>